<protein>
    <recommendedName>
        <fullName evidence="1">DUF6532 domain-containing protein</fullName>
    </recommendedName>
</protein>
<evidence type="ECO:0000259" key="1">
    <source>
        <dbReference type="Pfam" id="PF20149"/>
    </source>
</evidence>
<evidence type="ECO:0000313" key="3">
    <source>
        <dbReference type="Proteomes" id="UP000807306"/>
    </source>
</evidence>
<sequence>MWRAALGDGKISFRKIIALEYAFPTKEADLGLASQCFSAVIEEFKDKGLIFEEGYQQNRTMDGIVFAEGSTYRGKLKIQAAEFVQQYYADDLKTTHFYKNQQGNHADIATKVERLVGIQSMFHKDGVDKQGKANNFMHPCIRDLCIDFYYSKKQDGLAHHFPNEFKDFIPERAVALFIAVIQCALDEYKSGVRTMVDFCGDTYLKFYRMTIQMFAVINSKPNHHAKWKDCRMQWARVAWAKHNPTEDAGDAILTVDVD</sequence>
<evidence type="ECO:0000313" key="2">
    <source>
        <dbReference type="EMBL" id="KAF9521720.1"/>
    </source>
</evidence>
<comment type="caution">
    <text evidence="2">The sequence shown here is derived from an EMBL/GenBank/DDBJ whole genome shotgun (WGS) entry which is preliminary data.</text>
</comment>
<reference evidence="2" key="1">
    <citation type="submission" date="2020-11" db="EMBL/GenBank/DDBJ databases">
        <authorList>
            <consortium name="DOE Joint Genome Institute"/>
            <person name="Ahrendt S."/>
            <person name="Riley R."/>
            <person name="Andreopoulos W."/>
            <person name="Labutti K."/>
            <person name="Pangilinan J."/>
            <person name="Ruiz-Duenas F.J."/>
            <person name="Barrasa J.M."/>
            <person name="Sanchez-Garcia M."/>
            <person name="Camarero S."/>
            <person name="Miyauchi S."/>
            <person name="Serrano A."/>
            <person name="Linde D."/>
            <person name="Babiker R."/>
            <person name="Drula E."/>
            <person name="Ayuso-Fernandez I."/>
            <person name="Pacheco R."/>
            <person name="Padilla G."/>
            <person name="Ferreira P."/>
            <person name="Barriuso J."/>
            <person name="Kellner H."/>
            <person name="Castanera R."/>
            <person name="Alfaro M."/>
            <person name="Ramirez L."/>
            <person name="Pisabarro A.G."/>
            <person name="Kuo A."/>
            <person name="Tritt A."/>
            <person name="Lipzen A."/>
            <person name="He G."/>
            <person name="Yan M."/>
            <person name="Ng V."/>
            <person name="Cullen D."/>
            <person name="Martin F."/>
            <person name="Rosso M.-N."/>
            <person name="Henrissat B."/>
            <person name="Hibbett D."/>
            <person name="Martinez A.T."/>
            <person name="Grigoriev I.V."/>
        </authorList>
    </citation>
    <scope>NUCLEOTIDE SEQUENCE</scope>
    <source>
        <strain evidence="2">CBS 506.95</strain>
    </source>
</reference>
<organism evidence="2 3">
    <name type="scientific">Crepidotus variabilis</name>
    <dbReference type="NCBI Taxonomy" id="179855"/>
    <lineage>
        <taxon>Eukaryota</taxon>
        <taxon>Fungi</taxon>
        <taxon>Dikarya</taxon>
        <taxon>Basidiomycota</taxon>
        <taxon>Agaricomycotina</taxon>
        <taxon>Agaricomycetes</taxon>
        <taxon>Agaricomycetidae</taxon>
        <taxon>Agaricales</taxon>
        <taxon>Agaricineae</taxon>
        <taxon>Crepidotaceae</taxon>
        <taxon>Crepidotus</taxon>
    </lineage>
</organism>
<dbReference type="EMBL" id="MU157996">
    <property type="protein sequence ID" value="KAF9521720.1"/>
    <property type="molecule type" value="Genomic_DNA"/>
</dbReference>
<name>A0A9P6JI22_9AGAR</name>
<dbReference type="OrthoDB" id="3055188at2759"/>
<keyword evidence="3" id="KW-1185">Reference proteome</keyword>
<dbReference type="Pfam" id="PF20149">
    <property type="entry name" value="DUF6532"/>
    <property type="match status" value="1"/>
</dbReference>
<dbReference type="Proteomes" id="UP000807306">
    <property type="component" value="Unassembled WGS sequence"/>
</dbReference>
<dbReference type="AlphaFoldDB" id="A0A9P6JI22"/>
<gene>
    <name evidence="2" type="ORF">CPB83DRAFT_900357</name>
</gene>
<dbReference type="InterPro" id="IPR045341">
    <property type="entry name" value="DUF6532"/>
</dbReference>
<proteinExistence type="predicted"/>
<accession>A0A9P6JI22</accession>
<feature type="domain" description="DUF6532" evidence="1">
    <location>
        <begin position="11"/>
        <end position="213"/>
    </location>
</feature>